<organism evidence="4">
    <name type="scientific">Vecturithrix granuli</name>
    <dbReference type="NCBI Taxonomy" id="1499967"/>
    <lineage>
        <taxon>Bacteria</taxon>
        <taxon>Candidatus Moduliflexota</taxon>
        <taxon>Candidatus Vecturitrichia</taxon>
        <taxon>Candidatus Vecturitrichales</taxon>
        <taxon>Candidatus Vecturitrichaceae</taxon>
        <taxon>Candidatus Vecturithrix</taxon>
    </lineage>
</organism>
<protein>
    <submittedName>
        <fullName evidence="4">Putative tRNA/rRNA methyltransferase</fullName>
    </submittedName>
</protein>
<dbReference type="GO" id="GO:0008173">
    <property type="term" value="F:RNA methyltransferase activity"/>
    <property type="evidence" value="ECO:0007669"/>
    <property type="project" value="InterPro"/>
</dbReference>
<evidence type="ECO:0000259" key="3">
    <source>
        <dbReference type="Pfam" id="PF00588"/>
    </source>
</evidence>
<dbReference type="Gene3D" id="3.40.1280.10">
    <property type="match status" value="1"/>
</dbReference>
<proteinExistence type="predicted"/>
<evidence type="ECO:0000256" key="1">
    <source>
        <dbReference type="ARBA" id="ARBA00022603"/>
    </source>
</evidence>
<dbReference type="PANTHER" id="PTHR46429">
    <property type="entry name" value="23S RRNA (GUANOSINE-2'-O-)-METHYLTRANSFERASE RLMB"/>
    <property type="match status" value="1"/>
</dbReference>
<evidence type="ECO:0000256" key="2">
    <source>
        <dbReference type="ARBA" id="ARBA00022679"/>
    </source>
</evidence>
<accession>A0A081C9J4</accession>
<dbReference type="Proteomes" id="UP000030661">
    <property type="component" value="Unassembled WGS sequence"/>
</dbReference>
<dbReference type="STRING" id="1499967.U27_01148"/>
<keyword evidence="1 4" id="KW-0489">Methyltransferase</keyword>
<dbReference type="Pfam" id="PF00588">
    <property type="entry name" value="SpoU_methylase"/>
    <property type="match status" value="1"/>
</dbReference>
<sequence>MIFTQKKFHLIGARARIKKIFHLLEDVIPTFQTPGDLDIIPLYLEYLITLNPEARSFQFSEEEIERLKQFKQVLRQPFSPEDRRDMAQQLLKLRHLLAAKIQQPLKEGSLIILERDVPRPEPLIWPAEVLVVLDHLRSPYNVGAILRTMECVGLRRVISLGYTPRLDSKQVKRSAMGCEALIQVEYEQDGVAALKRLQAQGFQMYALETIVPSTSVFDLALVLPSQETPLALVVGNEEFGVDESLLGMADHLIHIPTFGTKNSLNVSIAFSVAIYQFWAAIFGKK</sequence>
<dbReference type="InterPro" id="IPR029026">
    <property type="entry name" value="tRNA_m1G_MTases_N"/>
</dbReference>
<dbReference type="GO" id="GO:0005829">
    <property type="term" value="C:cytosol"/>
    <property type="evidence" value="ECO:0007669"/>
    <property type="project" value="TreeGrafter"/>
</dbReference>
<dbReference type="HOGENOM" id="CLU_082656_0_0_0"/>
<keyword evidence="2 4" id="KW-0808">Transferase</keyword>
<dbReference type="GO" id="GO:0032259">
    <property type="term" value="P:methylation"/>
    <property type="evidence" value="ECO:0007669"/>
    <property type="project" value="UniProtKB-KW"/>
</dbReference>
<dbReference type="AlphaFoldDB" id="A0A081C9J4"/>
<dbReference type="InterPro" id="IPR004441">
    <property type="entry name" value="rRNA_MeTrfase_TrmH"/>
</dbReference>
<dbReference type="GO" id="GO:0003723">
    <property type="term" value="F:RNA binding"/>
    <property type="evidence" value="ECO:0007669"/>
    <property type="project" value="InterPro"/>
</dbReference>
<evidence type="ECO:0000313" key="4">
    <source>
        <dbReference type="EMBL" id="GAK61249.1"/>
    </source>
</evidence>
<dbReference type="InterPro" id="IPR029028">
    <property type="entry name" value="Alpha/beta_knot_MTases"/>
</dbReference>
<name>A0A081C9J4_VECG1</name>
<feature type="domain" description="tRNA/rRNA methyltransferase SpoU type" evidence="3">
    <location>
        <begin position="129"/>
        <end position="275"/>
    </location>
</feature>
<keyword evidence="5" id="KW-1185">Reference proteome</keyword>
<reference evidence="4" key="1">
    <citation type="journal article" date="2015" name="PeerJ">
        <title>First genomic representation of candidate bacterial phylum KSB3 points to enhanced environmental sensing as a trigger of wastewater bulking.</title>
        <authorList>
            <person name="Sekiguchi Y."/>
            <person name="Ohashi A."/>
            <person name="Parks D.H."/>
            <person name="Yamauchi T."/>
            <person name="Tyson G.W."/>
            <person name="Hugenholtz P."/>
        </authorList>
    </citation>
    <scope>NUCLEOTIDE SEQUENCE [LARGE SCALE GENOMIC DNA]</scope>
</reference>
<dbReference type="SUPFAM" id="SSF75217">
    <property type="entry name" value="alpha/beta knot"/>
    <property type="match status" value="1"/>
</dbReference>
<dbReference type="EMBL" id="DF820478">
    <property type="protein sequence ID" value="GAK61249.1"/>
    <property type="molecule type" value="Genomic_DNA"/>
</dbReference>
<gene>
    <name evidence="4" type="ORF">U27_01148</name>
</gene>
<evidence type="ECO:0000313" key="5">
    <source>
        <dbReference type="Proteomes" id="UP000030661"/>
    </source>
</evidence>
<dbReference type="GO" id="GO:0006396">
    <property type="term" value="P:RNA processing"/>
    <property type="evidence" value="ECO:0007669"/>
    <property type="project" value="InterPro"/>
</dbReference>
<dbReference type="eggNOG" id="COG0566">
    <property type="taxonomic scope" value="Bacteria"/>
</dbReference>
<dbReference type="PANTHER" id="PTHR46429:SF1">
    <property type="entry name" value="23S RRNA (GUANOSINE-2'-O-)-METHYLTRANSFERASE RLMB"/>
    <property type="match status" value="1"/>
</dbReference>
<dbReference type="InterPro" id="IPR001537">
    <property type="entry name" value="SpoU_MeTrfase"/>
</dbReference>